<dbReference type="Pfam" id="PF07077">
    <property type="entry name" value="DUF1345"/>
    <property type="match status" value="1"/>
</dbReference>
<feature type="transmembrane region" description="Helical" evidence="1">
    <location>
        <begin position="55"/>
        <end position="76"/>
    </location>
</feature>
<protein>
    <submittedName>
        <fullName evidence="2">DUF1345 domain-containing protein</fullName>
    </submittedName>
</protein>
<organism evidence="2 3">
    <name type="scientific">Phenylobacterium glaciei</name>
    <dbReference type="NCBI Taxonomy" id="2803784"/>
    <lineage>
        <taxon>Bacteria</taxon>
        <taxon>Pseudomonadati</taxon>
        <taxon>Pseudomonadota</taxon>
        <taxon>Alphaproteobacteria</taxon>
        <taxon>Caulobacterales</taxon>
        <taxon>Caulobacteraceae</taxon>
        <taxon>Phenylobacterium</taxon>
    </lineage>
</organism>
<evidence type="ECO:0000256" key="1">
    <source>
        <dbReference type="SAM" id="Phobius"/>
    </source>
</evidence>
<evidence type="ECO:0000313" key="2">
    <source>
        <dbReference type="EMBL" id="MBR7621350.1"/>
    </source>
</evidence>
<sequence>MARKATKPPALKPRKNRPMVIGAFLARPRLLAAFSVGLVVWVACAHLTKFHWSTSAILGWDACALVFIAAIIQFMVAKSADQIRTQASTQDQGQVMILAVVILAAAFSVATVGFELSIAKADHGLEKAWRVALAFGTVAASWFMVHLIFALHYAHEYYAPDEPPAAGKVVGGLLFPGGEDPDYWDFLHFSTVIGVASQTADIAFTSKPLRRIGTIHGIVAFTFNTVVLALTINLLAGLFGGD</sequence>
<keyword evidence="3" id="KW-1185">Reference proteome</keyword>
<keyword evidence="1" id="KW-0812">Transmembrane</keyword>
<comment type="caution">
    <text evidence="2">The sequence shown here is derived from an EMBL/GenBank/DDBJ whole genome shotgun (WGS) entry which is preliminary data.</text>
</comment>
<dbReference type="Proteomes" id="UP000622580">
    <property type="component" value="Unassembled WGS sequence"/>
</dbReference>
<feature type="transmembrane region" description="Helical" evidence="1">
    <location>
        <begin position="131"/>
        <end position="151"/>
    </location>
</feature>
<gene>
    <name evidence="2" type="ORF">JKL49_18295</name>
</gene>
<evidence type="ECO:0000313" key="3">
    <source>
        <dbReference type="Proteomes" id="UP000622580"/>
    </source>
</evidence>
<proteinExistence type="predicted"/>
<accession>A0A941D2Z6</accession>
<feature type="transmembrane region" description="Helical" evidence="1">
    <location>
        <begin position="217"/>
        <end position="239"/>
    </location>
</feature>
<keyword evidence="1" id="KW-0472">Membrane</keyword>
<feature type="transmembrane region" description="Helical" evidence="1">
    <location>
        <begin position="97"/>
        <end position="119"/>
    </location>
</feature>
<dbReference type="EMBL" id="JAGSGD010000001">
    <property type="protein sequence ID" value="MBR7621350.1"/>
    <property type="molecule type" value="Genomic_DNA"/>
</dbReference>
<keyword evidence="1" id="KW-1133">Transmembrane helix</keyword>
<dbReference type="AlphaFoldDB" id="A0A941D2Z6"/>
<dbReference type="RefSeq" id="WP_215342447.1">
    <property type="nucleotide sequence ID" value="NZ_JAGSGD010000001.1"/>
</dbReference>
<name>A0A941D2Z6_9CAUL</name>
<dbReference type="InterPro" id="IPR009781">
    <property type="entry name" value="DUF1345"/>
</dbReference>
<reference evidence="2" key="1">
    <citation type="submission" date="2021-04" db="EMBL/GenBank/DDBJ databases">
        <title>Draft genome assembly of strain Phenylobacterium sp. 20VBR1 using MiniION and Illumina platforms.</title>
        <authorList>
            <person name="Thomas F.A."/>
            <person name="Krishnan K.P."/>
            <person name="Sinha R.K."/>
        </authorList>
    </citation>
    <scope>NUCLEOTIDE SEQUENCE</scope>
    <source>
        <strain evidence="2">20VBR1</strain>
    </source>
</reference>